<proteinExistence type="predicted"/>
<dbReference type="Gene3D" id="3.40.50.300">
    <property type="entry name" value="P-loop containing nucleotide triphosphate hydrolases"/>
    <property type="match status" value="1"/>
</dbReference>
<reference evidence="1 2" key="1">
    <citation type="submission" date="2018-07" db="EMBL/GenBank/DDBJ databases">
        <title>Desertimonas flava gen. nov. sp. nov.</title>
        <authorList>
            <person name="Liu S."/>
        </authorList>
    </citation>
    <scope>NUCLEOTIDE SEQUENCE [LARGE SCALE GENOMIC DNA]</scope>
    <source>
        <strain evidence="1 2">16Sb5-5</strain>
    </source>
</reference>
<organism evidence="1 2">
    <name type="scientific">Desertihabitans brevis</name>
    <dbReference type="NCBI Taxonomy" id="2268447"/>
    <lineage>
        <taxon>Bacteria</taxon>
        <taxon>Bacillati</taxon>
        <taxon>Actinomycetota</taxon>
        <taxon>Actinomycetes</taxon>
        <taxon>Propionibacteriales</taxon>
        <taxon>Propionibacteriaceae</taxon>
        <taxon>Desertihabitans</taxon>
    </lineage>
</organism>
<dbReference type="InterPro" id="IPR027417">
    <property type="entry name" value="P-loop_NTPase"/>
</dbReference>
<name>A0A367YZ55_9ACTN</name>
<evidence type="ECO:0000313" key="1">
    <source>
        <dbReference type="EMBL" id="RCK70789.1"/>
    </source>
</evidence>
<evidence type="ECO:0000313" key="2">
    <source>
        <dbReference type="Proteomes" id="UP000252770"/>
    </source>
</evidence>
<comment type="caution">
    <text evidence="1">The sequence shown here is derived from an EMBL/GenBank/DDBJ whole genome shotgun (WGS) entry which is preliminary data.</text>
</comment>
<evidence type="ECO:0008006" key="3">
    <source>
        <dbReference type="Google" id="ProtNLM"/>
    </source>
</evidence>
<sequence length="189" mass="20335">MTDARVLVINGTVGVGKTTTAEIVAARWRDRGLPGAVVDVDELRRAWPAPADDPFNARLGLANLAAVVANDVRVGARRLVVADVLEDRAQRDRQQQALQLPLTVVRLRADPDLIRSRLTARHRTDHDGGAALAWHLERVLELERILDRAEVDDAVVDVTELDPPAAADAVLAAAGWSDDGSTPASTGRP</sequence>
<dbReference type="RefSeq" id="WP_114125559.1">
    <property type="nucleotide sequence ID" value="NZ_QOUI01000002.1"/>
</dbReference>
<keyword evidence="2" id="KW-1185">Reference proteome</keyword>
<gene>
    <name evidence="1" type="ORF">DT076_05190</name>
</gene>
<dbReference type="SUPFAM" id="SSF52540">
    <property type="entry name" value="P-loop containing nucleoside triphosphate hydrolases"/>
    <property type="match status" value="1"/>
</dbReference>
<dbReference type="EMBL" id="QOUI01000002">
    <property type="protein sequence ID" value="RCK70789.1"/>
    <property type="molecule type" value="Genomic_DNA"/>
</dbReference>
<accession>A0A367YZ55</accession>
<dbReference type="AlphaFoldDB" id="A0A367YZ55"/>
<dbReference type="Proteomes" id="UP000252770">
    <property type="component" value="Unassembled WGS sequence"/>
</dbReference>
<protein>
    <recommendedName>
        <fullName evidence="3">Adenylyl-sulfate kinase</fullName>
    </recommendedName>
</protein>